<evidence type="ECO:0000256" key="1">
    <source>
        <dbReference type="ARBA" id="ARBA00004123"/>
    </source>
</evidence>
<dbReference type="Gene3D" id="4.10.280.10">
    <property type="entry name" value="Helix-loop-helix DNA-binding domain"/>
    <property type="match status" value="1"/>
</dbReference>
<evidence type="ECO:0000259" key="7">
    <source>
        <dbReference type="PROSITE" id="PS51671"/>
    </source>
</evidence>
<dbReference type="Pfam" id="PF00010">
    <property type="entry name" value="HLH"/>
    <property type="match status" value="1"/>
</dbReference>
<dbReference type="SUPFAM" id="SSF47459">
    <property type="entry name" value="HLH, helix-loop-helix DNA-binding domain"/>
    <property type="match status" value="1"/>
</dbReference>
<dbReference type="InterPro" id="IPR011598">
    <property type="entry name" value="bHLH_dom"/>
</dbReference>
<feature type="domain" description="ACT" evidence="7">
    <location>
        <begin position="489"/>
        <end position="566"/>
    </location>
</feature>
<dbReference type="PANTHER" id="PTHR31945:SF11">
    <property type="entry name" value="TRANSCRIPTION FACTOR ABORTED MICROSPORES"/>
    <property type="match status" value="1"/>
</dbReference>
<keyword evidence="4" id="KW-0539">Nucleus</keyword>
<name>A0ABP0WU89_9BRYO</name>
<keyword evidence="9" id="KW-1185">Reference proteome</keyword>
<dbReference type="CDD" id="cd11443">
    <property type="entry name" value="bHLH_AtAMS_like"/>
    <property type="match status" value="1"/>
</dbReference>
<dbReference type="Pfam" id="PF14215">
    <property type="entry name" value="bHLH-MYC_N"/>
    <property type="match status" value="1"/>
</dbReference>
<dbReference type="InterPro" id="IPR025610">
    <property type="entry name" value="MYC/MYB_N"/>
</dbReference>
<dbReference type="CDD" id="cd04873">
    <property type="entry name" value="ACT_UUR-ACR-like"/>
    <property type="match status" value="1"/>
</dbReference>
<dbReference type="InterPro" id="IPR002912">
    <property type="entry name" value="ACT_dom"/>
</dbReference>
<evidence type="ECO:0000256" key="3">
    <source>
        <dbReference type="ARBA" id="ARBA00023163"/>
    </source>
</evidence>
<reference evidence="8" key="1">
    <citation type="submission" date="2024-02" db="EMBL/GenBank/DDBJ databases">
        <authorList>
            <consortium name="ELIXIR-Norway"/>
            <consortium name="Elixir Norway"/>
        </authorList>
    </citation>
    <scope>NUCLEOTIDE SEQUENCE</scope>
</reference>
<feature type="domain" description="BHLH" evidence="6">
    <location>
        <begin position="349"/>
        <end position="398"/>
    </location>
</feature>
<gene>
    <name evidence="8" type="ORF">CSSPJE1EN1_LOCUS15906</name>
</gene>
<keyword evidence="2" id="KW-0805">Transcription regulation</keyword>
<protein>
    <recommendedName>
        <fullName evidence="10">BHLH transcription factor</fullName>
    </recommendedName>
</protein>
<evidence type="ECO:0000259" key="6">
    <source>
        <dbReference type="PROSITE" id="PS50888"/>
    </source>
</evidence>
<dbReference type="SMART" id="SM00353">
    <property type="entry name" value="HLH"/>
    <property type="match status" value="1"/>
</dbReference>
<evidence type="ECO:0000256" key="5">
    <source>
        <dbReference type="SAM" id="MobiDB-lite"/>
    </source>
</evidence>
<evidence type="ECO:0000256" key="4">
    <source>
        <dbReference type="ARBA" id="ARBA00023242"/>
    </source>
</evidence>
<dbReference type="PROSITE" id="PS50888">
    <property type="entry name" value="BHLH"/>
    <property type="match status" value="1"/>
</dbReference>
<evidence type="ECO:0000313" key="9">
    <source>
        <dbReference type="Proteomes" id="UP001497444"/>
    </source>
</evidence>
<feature type="region of interest" description="Disordered" evidence="5">
    <location>
        <begin position="301"/>
        <end position="358"/>
    </location>
</feature>
<dbReference type="InterPro" id="IPR045865">
    <property type="entry name" value="ACT-like_dom_sf"/>
</dbReference>
<dbReference type="InterPro" id="IPR054502">
    <property type="entry name" value="bHLH-TF_ACT-like_plant"/>
</dbReference>
<dbReference type="EMBL" id="OZ020098">
    <property type="protein sequence ID" value="CAK9270428.1"/>
    <property type="molecule type" value="Genomic_DNA"/>
</dbReference>
<dbReference type="SUPFAM" id="SSF55021">
    <property type="entry name" value="ACT-like"/>
    <property type="match status" value="1"/>
</dbReference>
<evidence type="ECO:0008006" key="10">
    <source>
        <dbReference type="Google" id="ProtNLM"/>
    </source>
</evidence>
<proteinExistence type="predicted"/>
<dbReference type="InterPro" id="IPR051358">
    <property type="entry name" value="TF_AMS/ICE1/BHLH6-like"/>
</dbReference>
<feature type="compositionally biased region" description="Basic and acidic residues" evidence="5">
    <location>
        <begin position="314"/>
        <end position="328"/>
    </location>
</feature>
<organism evidence="8 9">
    <name type="scientific">Sphagnum jensenii</name>
    <dbReference type="NCBI Taxonomy" id="128206"/>
    <lineage>
        <taxon>Eukaryota</taxon>
        <taxon>Viridiplantae</taxon>
        <taxon>Streptophyta</taxon>
        <taxon>Embryophyta</taxon>
        <taxon>Bryophyta</taxon>
        <taxon>Sphagnophytina</taxon>
        <taxon>Sphagnopsida</taxon>
        <taxon>Sphagnales</taxon>
        <taxon>Sphagnaceae</taxon>
        <taxon>Sphagnum</taxon>
    </lineage>
</organism>
<dbReference type="InterPro" id="IPR036638">
    <property type="entry name" value="HLH_DNA-bd_sf"/>
</dbReference>
<dbReference type="Pfam" id="PF22754">
    <property type="entry name" value="bHLH-TF_ACT-like_plant"/>
    <property type="match status" value="1"/>
</dbReference>
<evidence type="ECO:0000256" key="2">
    <source>
        <dbReference type="ARBA" id="ARBA00023015"/>
    </source>
</evidence>
<keyword evidence="3" id="KW-0804">Transcription</keyword>
<accession>A0ABP0WU89</accession>
<sequence length="597" mass="64885">MKTLAQHQWSERLRSIVGPKGWDYAVFWHLRDDSRSLDWVGCCCSGAEEEENGATTAPNNLLATSSSSRRYMEAGVCPDVKVLHPPTHICALLANMPSSMSLDSGIQGRVFLGGQPKWIHLEPSTEVPVQTKVCIPVQSGLVELGVANRGAQVTESAPLVQYVRARCGDPWQAGTSKVNIGNGLDSGSGQGMMDQQAVKLYYSHPSPAMSSRHYPLDGSVPWASSHPWDQEGTFLDAHLMGGGSSIPEKSSGASMGNREHQSLEGGNIVDPLLRCDTAIEHDLMQQLPGPLVTHSLNHGTGVAMAESPRGSGLSKDDGDVKQEMRGDSSDCSDPMDDDDEKGGPRSARRHLSKNLVAERKRRKKLNERLYSLRALVPKITKMDRASILGDAIEYVKELQQQVKELQDELLLDGKDEEDGPGGVPSTSIEDQLAAAGTMGEEGKGGADHEAARCSTKTDQVIVDALDTKSDELPQPMQVEVNKMDGRLFSLRIFCEKRPGVFVKLMQALDALGLDVVHANITTFRGLVLNVFNAEIRDKELMRAEQVRETLLEMTSSNVQPSLLMRPATSCSQIIDSSSDLVPLQHGLALSGHEREGN</sequence>
<dbReference type="PROSITE" id="PS51671">
    <property type="entry name" value="ACT"/>
    <property type="match status" value="1"/>
</dbReference>
<dbReference type="PANTHER" id="PTHR31945">
    <property type="entry name" value="TRANSCRIPTION FACTOR SCREAM2-RELATED"/>
    <property type="match status" value="1"/>
</dbReference>
<comment type="subcellular location">
    <subcellularLocation>
        <location evidence="1">Nucleus</location>
    </subcellularLocation>
</comment>
<evidence type="ECO:0000313" key="8">
    <source>
        <dbReference type="EMBL" id="CAK9270428.1"/>
    </source>
</evidence>
<dbReference type="Proteomes" id="UP001497444">
    <property type="component" value="Chromosome 3"/>
</dbReference>